<dbReference type="PIRSF" id="PIRSF004681">
    <property type="entry name" value="UCP004681"/>
    <property type="match status" value="1"/>
</dbReference>
<reference evidence="2" key="3">
    <citation type="submission" date="2022-12" db="EMBL/GenBank/DDBJ databases">
        <authorList>
            <person name="Sun Q."/>
            <person name="Zhou Y."/>
        </authorList>
    </citation>
    <scope>NUCLEOTIDE SEQUENCE</scope>
    <source>
        <strain evidence="2">CGMCC 1.15034</strain>
    </source>
</reference>
<name>A0A410VEN0_9BRAD</name>
<dbReference type="AlphaFoldDB" id="A0A410VEN0"/>
<evidence type="ECO:0000256" key="1">
    <source>
        <dbReference type="ARBA" id="ARBA00005534"/>
    </source>
</evidence>
<keyword evidence="4" id="KW-1185">Reference proteome</keyword>
<evidence type="ECO:0000313" key="5">
    <source>
        <dbReference type="Proteomes" id="UP000625079"/>
    </source>
</evidence>
<dbReference type="PANTHER" id="PTHR30615:SF8">
    <property type="entry name" value="UPF0047 PROTEIN C4A8.02C"/>
    <property type="match status" value="1"/>
</dbReference>
<proteinExistence type="inferred from homology"/>
<reference evidence="3 4" key="2">
    <citation type="submission" date="2018-06" db="EMBL/GenBank/DDBJ databases">
        <title>Comparative genomics of rhizobia nodulating Arachis hypogaea in China.</title>
        <authorList>
            <person name="Li Y."/>
        </authorList>
    </citation>
    <scope>NUCLEOTIDE SEQUENCE [LARGE SCALE GENOMIC DNA]</scope>
    <source>
        <strain evidence="3 4">CCBAU 51658</strain>
    </source>
</reference>
<dbReference type="EMBL" id="CP030057">
    <property type="protein sequence ID" value="QOZ63184.1"/>
    <property type="molecule type" value="Genomic_DNA"/>
</dbReference>
<dbReference type="EMBL" id="BMHC01000016">
    <property type="protein sequence ID" value="GGI30018.1"/>
    <property type="molecule type" value="Genomic_DNA"/>
</dbReference>
<dbReference type="Proteomes" id="UP000593880">
    <property type="component" value="Chromosome"/>
</dbReference>
<evidence type="ECO:0000313" key="3">
    <source>
        <dbReference type="EMBL" id="QOZ63184.1"/>
    </source>
</evidence>
<dbReference type="SUPFAM" id="SSF111038">
    <property type="entry name" value="YjbQ-like"/>
    <property type="match status" value="1"/>
</dbReference>
<dbReference type="Gene3D" id="2.60.120.460">
    <property type="entry name" value="YjbQ-like"/>
    <property type="match status" value="1"/>
</dbReference>
<dbReference type="InterPro" id="IPR001602">
    <property type="entry name" value="UPF0047_YjbQ-like"/>
</dbReference>
<accession>A0A410VEN0</accession>
<dbReference type="RefSeq" id="WP_128968763.1">
    <property type="nucleotide sequence ID" value="NZ_BMHC01000016.1"/>
</dbReference>
<protein>
    <submittedName>
        <fullName evidence="3">YjbQ family protein</fullName>
    </submittedName>
</protein>
<reference evidence="2" key="1">
    <citation type="journal article" date="2014" name="Int. J. Syst. Evol. Microbiol.">
        <title>Complete genome sequence of Corynebacterium casei LMG S-19264T (=DSM 44701T), isolated from a smear-ripened cheese.</title>
        <authorList>
            <consortium name="US DOE Joint Genome Institute (JGI-PGF)"/>
            <person name="Walter F."/>
            <person name="Albersmeier A."/>
            <person name="Kalinowski J."/>
            <person name="Ruckert C."/>
        </authorList>
    </citation>
    <scope>NUCLEOTIDE SEQUENCE</scope>
    <source>
        <strain evidence="2">CGMCC 1.15034</strain>
    </source>
</reference>
<dbReference type="Pfam" id="PF01894">
    <property type="entry name" value="YjbQ"/>
    <property type="match status" value="1"/>
</dbReference>
<dbReference type="InterPro" id="IPR035917">
    <property type="entry name" value="YjbQ-like_sf"/>
</dbReference>
<evidence type="ECO:0000313" key="2">
    <source>
        <dbReference type="EMBL" id="GGI30018.1"/>
    </source>
</evidence>
<dbReference type="PROSITE" id="PS01314">
    <property type="entry name" value="UPF0047"/>
    <property type="match status" value="1"/>
</dbReference>
<dbReference type="OrthoDB" id="9801725at2"/>
<evidence type="ECO:0000313" key="4">
    <source>
        <dbReference type="Proteomes" id="UP000593880"/>
    </source>
</evidence>
<comment type="similarity">
    <text evidence="1">Belongs to the UPF0047 family.</text>
</comment>
<gene>
    <name evidence="2" type="ORF">GCM10010987_57360</name>
    <name evidence="3" type="ORF">XH86_33975</name>
</gene>
<dbReference type="PANTHER" id="PTHR30615">
    <property type="entry name" value="UNCHARACTERIZED PROTEIN YJBQ-RELATED"/>
    <property type="match status" value="1"/>
</dbReference>
<sequence>MTSAKSITRSAPSSVQATAIVSSLLTVQTQGRGFTDLTSEVVKFVAEARARDGPLTLFIRHTSASLTIQENADPSVLVDLTTALARLAPENVPWTHDTEGPDDMPAHIKTMLTGPSLQVPVLNGKLALGTWQAIYLIEHRARPHRREVVLQFIGSNEQTSK</sequence>
<dbReference type="NCBIfam" id="TIGR00149">
    <property type="entry name" value="TIGR00149_YjbQ"/>
    <property type="match status" value="1"/>
</dbReference>
<organism evidence="2 5">
    <name type="scientific">Bradyrhizobium guangdongense</name>
    <dbReference type="NCBI Taxonomy" id="1325090"/>
    <lineage>
        <taxon>Bacteria</taxon>
        <taxon>Pseudomonadati</taxon>
        <taxon>Pseudomonadota</taxon>
        <taxon>Alphaproteobacteria</taxon>
        <taxon>Hyphomicrobiales</taxon>
        <taxon>Nitrobacteraceae</taxon>
        <taxon>Bradyrhizobium</taxon>
    </lineage>
</organism>
<dbReference type="Proteomes" id="UP000625079">
    <property type="component" value="Unassembled WGS sequence"/>
</dbReference>